<evidence type="ECO:0000256" key="1">
    <source>
        <dbReference type="ARBA" id="ARBA00004604"/>
    </source>
</evidence>
<dbReference type="GeneID" id="36329067"/>
<reference evidence="7 8" key="1">
    <citation type="submission" date="2017-04" db="EMBL/GenBank/DDBJ databases">
        <title>Genome Sequence of the Model Brown-Rot Fungus Postia placenta SB12.</title>
        <authorList>
            <consortium name="DOE Joint Genome Institute"/>
            <person name="Gaskell J."/>
            <person name="Kersten P."/>
            <person name="Larrondo L.F."/>
            <person name="Canessa P."/>
            <person name="Martinez D."/>
            <person name="Hibbett D."/>
            <person name="Schmoll M."/>
            <person name="Kubicek C.P."/>
            <person name="Martinez A.T."/>
            <person name="Yadav J."/>
            <person name="Master E."/>
            <person name="Magnuson J.K."/>
            <person name="James T."/>
            <person name="Yaver D."/>
            <person name="Berka R."/>
            <person name="Labutti K."/>
            <person name="Lipzen A."/>
            <person name="Aerts A."/>
            <person name="Barry K."/>
            <person name="Henrissat B."/>
            <person name="Blanchette R."/>
            <person name="Grigoriev I."/>
            <person name="Cullen D."/>
        </authorList>
    </citation>
    <scope>NUCLEOTIDE SEQUENCE [LARGE SCALE GENOMIC DNA]</scope>
    <source>
        <strain evidence="7 8">MAD-698-R-SB12</strain>
    </source>
</reference>
<dbReference type="Pfam" id="PF08640">
    <property type="entry name" value="U3_assoc_6"/>
    <property type="match status" value="1"/>
</dbReference>
<sequence>MERVQFQQEQMLAELKDLVQKGLFTQKEIKQIMQKRTAFETALVRRIPKKSDFLRYAAYEMGLEALRRKRVERLKQGPQPPSVSDFALVRRQFHIFERALKKFKNDVGLWTQYMQVAKREGARTLVGRISARALQLHPNVPALYILAAAHELEHLSPSSARALLQRGIRLNADSVEMWREYVKMELGFVESMRRRWGVLGIDVDEGTDKGKGKAREADVAGNERTAAKMGNEEIDKMEVDAKDEGEDGEAARREIMNGAIVRSVISSAVKALPQISLFTSLHELLATYPCPQSLRNALLDHLFALLHSTLPLDPSAIKLSATRALTPGLDGEALIDALKSANEQLAHAVRNRGEGHAGEALAVLYAEFVQEWCSKDIDESLKGYLITSLQLLAQRASPAPSPALLAATIRLLTSHHQALRMHLPPSGSTSEKVLRFARKHTAKDRTIARASAAVWLARLDAEWVLGSADGAQSAWDEARGAVEGEGLEHVWMWGVDRAEASDVRAEERVRILEVRALLGFTFMLGSRVRLAGLTRSREFAAKSTSTVPPAVVAVVDARAARVRHIAQGYLPSARVWQGVFAQEAAAAEQMAARSAPDALDRVLATVYEQWRQKDGVGATVEWARWLLAHGRALEAKDVVLRAGSWLASGDAREVERRWKMVVDAPESEE</sequence>
<dbReference type="GO" id="GO:0034388">
    <property type="term" value="C:Pwp2p-containing subcomplex of 90S preribosome"/>
    <property type="evidence" value="ECO:0007669"/>
    <property type="project" value="TreeGrafter"/>
</dbReference>
<keyword evidence="3" id="KW-0698">rRNA processing</keyword>
<dbReference type="InterPro" id="IPR013949">
    <property type="entry name" value="Utp6"/>
</dbReference>
<dbReference type="SMART" id="SM00386">
    <property type="entry name" value="HAT"/>
    <property type="match status" value="4"/>
</dbReference>
<dbReference type="GO" id="GO:0032040">
    <property type="term" value="C:small-subunit processome"/>
    <property type="evidence" value="ECO:0007669"/>
    <property type="project" value="TreeGrafter"/>
</dbReference>
<evidence type="ECO:0000256" key="5">
    <source>
        <dbReference type="ARBA" id="ARBA00023242"/>
    </source>
</evidence>
<dbReference type="Gene3D" id="1.25.40.10">
    <property type="entry name" value="Tetratricopeptide repeat domain"/>
    <property type="match status" value="1"/>
</dbReference>
<name>A0A1X6ND49_9APHY</name>
<dbReference type="AlphaFoldDB" id="A0A1X6ND49"/>
<dbReference type="GO" id="GO:0000462">
    <property type="term" value="P:maturation of SSU-rRNA from tricistronic rRNA transcript (SSU-rRNA, 5.8S rRNA, LSU-rRNA)"/>
    <property type="evidence" value="ECO:0007669"/>
    <property type="project" value="InterPro"/>
</dbReference>
<feature type="domain" description="U3 small nucleolar RNA-associated protein 6 N-terminal" evidence="6">
    <location>
        <begin position="9"/>
        <end position="91"/>
    </location>
</feature>
<evidence type="ECO:0000313" key="8">
    <source>
        <dbReference type="Proteomes" id="UP000194127"/>
    </source>
</evidence>
<evidence type="ECO:0000256" key="2">
    <source>
        <dbReference type="ARBA" id="ARBA00010734"/>
    </source>
</evidence>
<accession>A0A1X6ND49</accession>
<dbReference type="EMBL" id="KZ110592">
    <property type="protein sequence ID" value="OSX66575.1"/>
    <property type="molecule type" value="Genomic_DNA"/>
</dbReference>
<dbReference type="PANTHER" id="PTHR23271:SF1">
    <property type="entry name" value="U3 SMALL NUCLEOLAR RNA-ASSOCIATED PROTEIN 6 HOMOLOG"/>
    <property type="match status" value="1"/>
</dbReference>
<dbReference type="STRING" id="670580.A0A1X6ND49"/>
<dbReference type="InterPro" id="IPR055347">
    <property type="entry name" value="UTP6_N"/>
</dbReference>
<evidence type="ECO:0000313" key="7">
    <source>
        <dbReference type="EMBL" id="OSX66575.1"/>
    </source>
</evidence>
<dbReference type="GO" id="GO:0030515">
    <property type="term" value="F:snoRNA binding"/>
    <property type="evidence" value="ECO:0007669"/>
    <property type="project" value="InterPro"/>
</dbReference>
<evidence type="ECO:0000259" key="6">
    <source>
        <dbReference type="Pfam" id="PF08640"/>
    </source>
</evidence>
<evidence type="ECO:0000256" key="4">
    <source>
        <dbReference type="ARBA" id="ARBA00022737"/>
    </source>
</evidence>
<dbReference type="InterPro" id="IPR003107">
    <property type="entry name" value="HAT"/>
</dbReference>
<dbReference type="Proteomes" id="UP000194127">
    <property type="component" value="Unassembled WGS sequence"/>
</dbReference>
<comment type="similarity">
    <text evidence="2">Belongs to the UTP6 family.</text>
</comment>
<keyword evidence="4" id="KW-0677">Repeat</keyword>
<protein>
    <recommendedName>
        <fullName evidence="6">U3 small nucleolar RNA-associated protein 6 N-terminal domain-containing protein</fullName>
    </recommendedName>
</protein>
<comment type="subcellular location">
    <subcellularLocation>
        <location evidence="1">Nucleus</location>
        <location evidence="1">Nucleolus</location>
    </subcellularLocation>
</comment>
<evidence type="ECO:0000256" key="3">
    <source>
        <dbReference type="ARBA" id="ARBA00022552"/>
    </source>
</evidence>
<gene>
    <name evidence="7" type="ORF">POSPLADRAFT_1131679</name>
</gene>
<organism evidence="7 8">
    <name type="scientific">Postia placenta MAD-698-R-SB12</name>
    <dbReference type="NCBI Taxonomy" id="670580"/>
    <lineage>
        <taxon>Eukaryota</taxon>
        <taxon>Fungi</taxon>
        <taxon>Dikarya</taxon>
        <taxon>Basidiomycota</taxon>
        <taxon>Agaricomycotina</taxon>
        <taxon>Agaricomycetes</taxon>
        <taxon>Polyporales</taxon>
        <taxon>Adustoporiaceae</taxon>
        <taxon>Rhodonia</taxon>
    </lineage>
</organism>
<proteinExistence type="inferred from homology"/>
<dbReference type="RefSeq" id="XP_024343369.1">
    <property type="nucleotide sequence ID" value="XM_024484118.1"/>
</dbReference>
<dbReference type="PANTHER" id="PTHR23271">
    <property type="entry name" value="HEPATOCELLULAR CARCINOMA-ASSOCIATED ANTIGEN 66"/>
    <property type="match status" value="1"/>
</dbReference>
<keyword evidence="5" id="KW-0539">Nucleus</keyword>
<keyword evidence="8" id="KW-1185">Reference proteome</keyword>
<dbReference type="OrthoDB" id="28112at2759"/>
<dbReference type="SUPFAM" id="SSF48452">
    <property type="entry name" value="TPR-like"/>
    <property type="match status" value="1"/>
</dbReference>
<dbReference type="InterPro" id="IPR011990">
    <property type="entry name" value="TPR-like_helical_dom_sf"/>
</dbReference>